<evidence type="ECO:0000313" key="3">
    <source>
        <dbReference type="Proteomes" id="UP000241229"/>
    </source>
</evidence>
<dbReference type="Proteomes" id="UP000241229">
    <property type="component" value="Unassembled WGS sequence"/>
</dbReference>
<evidence type="ECO:0000256" key="1">
    <source>
        <dbReference type="SAM" id="SignalP"/>
    </source>
</evidence>
<comment type="caution">
    <text evidence="2">The sequence shown here is derived from an EMBL/GenBank/DDBJ whole genome shotgun (WGS) entry which is preliminary data.</text>
</comment>
<reference evidence="2 3" key="1">
    <citation type="submission" date="2018-03" db="EMBL/GenBank/DDBJ databases">
        <title>The draft genome of Mesorhizobium sp. 6GN-30.</title>
        <authorList>
            <person name="Liu L."/>
            <person name="Li L."/>
            <person name="Wang T."/>
            <person name="Zhang X."/>
            <person name="Liang L."/>
        </authorList>
    </citation>
    <scope>NUCLEOTIDE SEQUENCE [LARGE SCALE GENOMIC DNA]</scope>
    <source>
        <strain evidence="2 3">6GN30</strain>
    </source>
</reference>
<dbReference type="EMBL" id="PXYK01000007">
    <property type="protein sequence ID" value="PSJ61794.1"/>
    <property type="molecule type" value="Genomic_DNA"/>
</dbReference>
<dbReference type="OrthoDB" id="9800206at2"/>
<proteinExistence type="predicted"/>
<name>A0A2P7SH37_9HYPH</name>
<organism evidence="2 3">
    <name type="scientific">Kumtagia ephedrae</name>
    <dbReference type="NCBI Taxonomy" id="2116701"/>
    <lineage>
        <taxon>Bacteria</taxon>
        <taxon>Pseudomonadati</taxon>
        <taxon>Pseudomonadota</taxon>
        <taxon>Alphaproteobacteria</taxon>
        <taxon>Hyphomicrobiales</taxon>
        <taxon>Phyllobacteriaceae</taxon>
        <taxon>Kumtagia</taxon>
    </lineage>
</organism>
<dbReference type="RefSeq" id="WP_106771902.1">
    <property type="nucleotide sequence ID" value="NZ_PXYK01000007.1"/>
</dbReference>
<keyword evidence="1" id="KW-0732">Signal</keyword>
<keyword evidence="3" id="KW-1185">Reference proteome</keyword>
<accession>A0A2P7SH37</accession>
<evidence type="ECO:0000313" key="2">
    <source>
        <dbReference type="EMBL" id="PSJ61794.1"/>
    </source>
</evidence>
<feature type="chain" id="PRO_5015199028" evidence="1">
    <location>
        <begin position="23"/>
        <end position="315"/>
    </location>
</feature>
<protein>
    <submittedName>
        <fullName evidence="2">Uncharacterized protein</fullName>
    </submittedName>
</protein>
<gene>
    <name evidence="2" type="ORF">C7I84_09340</name>
</gene>
<feature type="signal peptide" evidence="1">
    <location>
        <begin position="1"/>
        <end position="22"/>
    </location>
</feature>
<sequence length="315" mass="33085">MIARKFLLVAVGLVALPAAASAQDRGDRLHIDMPGLSTYAPAQATSPLATAGLGRITLAAQLVGDGAEITRGLVWRVFDTEAGPDGKLKLVASAKGGTQSFDLMPGQYLVHASYGRAGATKRVSVGSDAKREAFVLDAGGLKLNAENSGGLRIPGNKLSFSVYQGDDKPGAERALILPDISPDTVIRLNAGTYHVVSTYGNVNAVVRSDIKVEAGKLTEATVEHRAAELTMKLVREAGGEAIADTSWSVLTNSGDPVRESVGAYASMVLAEGDYTIVAKNRDHIYQRDFTVEAGRNEEVEVIADENVPPAVEGAD</sequence>
<dbReference type="AlphaFoldDB" id="A0A2P7SH37"/>